<organism evidence="1 2">
    <name type="scientific">Ixodes persulcatus</name>
    <name type="common">Taiga tick</name>
    <dbReference type="NCBI Taxonomy" id="34615"/>
    <lineage>
        <taxon>Eukaryota</taxon>
        <taxon>Metazoa</taxon>
        <taxon>Ecdysozoa</taxon>
        <taxon>Arthropoda</taxon>
        <taxon>Chelicerata</taxon>
        <taxon>Arachnida</taxon>
        <taxon>Acari</taxon>
        <taxon>Parasitiformes</taxon>
        <taxon>Ixodida</taxon>
        <taxon>Ixodoidea</taxon>
        <taxon>Ixodidae</taxon>
        <taxon>Ixodinae</taxon>
        <taxon>Ixodes</taxon>
    </lineage>
</organism>
<name>A0AC60Q8U5_IXOPE</name>
<reference evidence="1 2" key="1">
    <citation type="journal article" date="2020" name="Cell">
        <title>Large-Scale Comparative Analyses of Tick Genomes Elucidate Their Genetic Diversity and Vector Capacities.</title>
        <authorList>
            <consortium name="Tick Genome and Microbiome Consortium (TIGMIC)"/>
            <person name="Jia N."/>
            <person name="Wang J."/>
            <person name="Shi W."/>
            <person name="Du L."/>
            <person name="Sun Y."/>
            <person name="Zhan W."/>
            <person name="Jiang J.F."/>
            <person name="Wang Q."/>
            <person name="Zhang B."/>
            <person name="Ji P."/>
            <person name="Bell-Sakyi L."/>
            <person name="Cui X.M."/>
            <person name="Yuan T.T."/>
            <person name="Jiang B.G."/>
            <person name="Yang W.F."/>
            <person name="Lam T.T."/>
            <person name="Chang Q.C."/>
            <person name="Ding S.J."/>
            <person name="Wang X.J."/>
            <person name="Zhu J.G."/>
            <person name="Ruan X.D."/>
            <person name="Zhao L."/>
            <person name="Wei J.T."/>
            <person name="Ye R.Z."/>
            <person name="Que T.C."/>
            <person name="Du C.H."/>
            <person name="Zhou Y.H."/>
            <person name="Cheng J.X."/>
            <person name="Dai P.F."/>
            <person name="Guo W.B."/>
            <person name="Han X.H."/>
            <person name="Huang E.J."/>
            <person name="Li L.F."/>
            <person name="Wei W."/>
            <person name="Gao Y.C."/>
            <person name="Liu J.Z."/>
            <person name="Shao H.Z."/>
            <person name="Wang X."/>
            <person name="Wang C.C."/>
            <person name="Yang T.C."/>
            <person name="Huo Q.B."/>
            <person name="Li W."/>
            <person name="Chen H.Y."/>
            <person name="Chen S.E."/>
            <person name="Zhou L.G."/>
            <person name="Ni X.B."/>
            <person name="Tian J.H."/>
            <person name="Sheng Y."/>
            <person name="Liu T."/>
            <person name="Pan Y.S."/>
            <person name="Xia L.Y."/>
            <person name="Li J."/>
            <person name="Zhao F."/>
            <person name="Cao W.C."/>
        </authorList>
    </citation>
    <scope>NUCLEOTIDE SEQUENCE [LARGE SCALE GENOMIC DNA]</scope>
    <source>
        <strain evidence="1">Iper-2018</strain>
    </source>
</reference>
<dbReference type="EMBL" id="JABSTQ010009396">
    <property type="protein sequence ID" value="KAG0429618.1"/>
    <property type="molecule type" value="Genomic_DNA"/>
</dbReference>
<evidence type="ECO:0000313" key="2">
    <source>
        <dbReference type="Proteomes" id="UP000805193"/>
    </source>
</evidence>
<evidence type="ECO:0000313" key="1">
    <source>
        <dbReference type="EMBL" id="KAG0429618.1"/>
    </source>
</evidence>
<gene>
    <name evidence="1" type="ORF">HPB47_023444</name>
</gene>
<sequence>MSAPATRLVTTSGPVLACGWDGTLDAPVGDVFLAPDGVICKHGRLIAPGRDGATEGQQTEPGTLQRPADGAFI</sequence>
<proteinExistence type="predicted"/>
<keyword evidence="2" id="KW-1185">Reference proteome</keyword>
<dbReference type="Proteomes" id="UP000805193">
    <property type="component" value="Unassembled WGS sequence"/>
</dbReference>
<protein>
    <submittedName>
        <fullName evidence="1">Uncharacterized protein</fullName>
    </submittedName>
</protein>
<accession>A0AC60Q8U5</accession>
<comment type="caution">
    <text evidence="1">The sequence shown here is derived from an EMBL/GenBank/DDBJ whole genome shotgun (WGS) entry which is preliminary data.</text>
</comment>